<proteinExistence type="predicted"/>
<sequence length="186" mass="20094">MDLPNFRRGFELNSTELNKLSDAIRSASVNSVIGGTFSRTPGGTTITVTPQVRGGDTGGGAGIPCPFKCFDASDANDLKVQVTWGLIWQMLPTGMFPTNDPPLKMIVTETCFLYSKITFNTNTLLPTAVSFSVETEIKKNTSTIQYNLIAIVTVNENVDPKVISKIENICQQPFPSPCALAPEASE</sequence>
<protein>
    <submittedName>
        <fullName evidence="1">Uncharacterized protein</fullName>
    </submittedName>
</protein>
<name>A0A6J5LLY1_9CAUD</name>
<gene>
    <name evidence="1" type="ORF">UFOVP279_15</name>
    <name evidence="2" type="ORF">UFOVP781_48</name>
</gene>
<dbReference type="EMBL" id="LR796731">
    <property type="protein sequence ID" value="CAB4162465.1"/>
    <property type="molecule type" value="Genomic_DNA"/>
</dbReference>
<dbReference type="EMBL" id="LR796287">
    <property type="protein sequence ID" value="CAB4134542.1"/>
    <property type="molecule type" value="Genomic_DNA"/>
</dbReference>
<organism evidence="1">
    <name type="scientific">uncultured Caudovirales phage</name>
    <dbReference type="NCBI Taxonomy" id="2100421"/>
    <lineage>
        <taxon>Viruses</taxon>
        <taxon>Duplodnaviria</taxon>
        <taxon>Heunggongvirae</taxon>
        <taxon>Uroviricota</taxon>
        <taxon>Caudoviricetes</taxon>
        <taxon>Peduoviridae</taxon>
        <taxon>Maltschvirus</taxon>
        <taxon>Maltschvirus maltsch</taxon>
    </lineage>
</organism>
<reference evidence="1" key="1">
    <citation type="submission" date="2020-04" db="EMBL/GenBank/DDBJ databases">
        <authorList>
            <person name="Chiriac C."/>
            <person name="Salcher M."/>
            <person name="Ghai R."/>
            <person name="Kavagutti S V."/>
        </authorList>
    </citation>
    <scope>NUCLEOTIDE SEQUENCE</scope>
</reference>
<evidence type="ECO:0000313" key="2">
    <source>
        <dbReference type="EMBL" id="CAB4162465.1"/>
    </source>
</evidence>
<accession>A0A6J5LLY1</accession>
<evidence type="ECO:0000313" key="1">
    <source>
        <dbReference type="EMBL" id="CAB4134542.1"/>
    </source>
</evidence>